<evidence type="ECO:0000313" key="1">
    <source>
        <dbReference type="EMBL" id="RVW32460.1"/>
    </source>
</evidence>
<evidence type="ECO:0000313" key="2">
    <source>
        <dbReference type="Proteomes" id="UP000288805"/>
    </source>
</evidence>
<comment type="caution">
    <text evidence="1">The sequence shown here is derived from an EMBL/GenBank/DDBJ whole genome shotgun (WGS) entry which is preliminary data.</text>
</comment>
<accession>A0A438DAH7</accession>
<evidence type="ECO:0008006" key="3">
    <source>
        <dbReference type="Google" id="ProtNLM"/>
    </source>
</evidence>
<gene>
    <name evidence="1" type="ORF">CK203_081278</name>
</gene>
<organism evidence="1 2">
    <name type="scientific">Vitis vinifera</name>
    <name type="common">Grape</name>
    <dbReference type="NCBI Taxonomy" id="29760"/>
    <lineage>
        <taxon>Eukaryota</taxon>
        <taxon>Viridiplantae</taxon>
        <taxon>Streptophyta</taxon>
        <taxon>Embryophyta</taxon>
        <taxon>Tracheophyta</taxon>
        <taxon>Spermatophyta</taxon>
        <taxon>Magnoliopsida</taxon>
        <taxon>eudicotyledons</taxon>
        <taxon>Gunneridae</taxon>
        <taxon>Pentapetalae</taxon>
        <taxon>rosids</taxon>
        <taxon>Vitales</taxon>
        <taxon>Vitaceae</taxon>
        <taxon>Viteae</taxon>
        <taxon>Vitis</taxon>
    </lineage>
</organism>
<protein>
    <recommendedName>
        <fullName evidence="3">DUF4283 domain-containing protein</fullName>
    </recommendedName>
</protein>
<sequence>MKSYSIFIPKGRGERGGWFTMTEMLRSMGVVIGRRERKQEETLPLKPILEKSYAKMVKMPRSRGRDLVRVEFSERRRFGKIGDSNGKSLGAERREKKCGLGKNCGVTSLLMRSDHIEKGGEECSGFLSVDSQMEKMEELQWARILVKTNGEDLPNALEIWIEEVCYSLILWWEIRPSLRKASFDSRGKTNSSRDEVGVMLTHALACVWWKKRVTRGSRFCSGQLKGRVGRPISGFKLKGVAVAEDVPSSSKDFWWASEEENNTTIGIDDLDGESSPDPSQLLLVDRAQNVMAHSPAWSGPRNWSNSKSEFIKLWVTEGMRKQLVEEQQTVERSKTDQALVEEALRYGDDFVSWRKRDSRSSPSHSFSIGRTPMMGEYYDFSGAVSEAVQGEIPLCMVTASRITKGVTTACWDLIEVNNVVIRKE</sequence>
<dbReference type="EMBL" id="QGNW01001714">
    <property type="protein sequence ID" value="RVW32460.1"/>
    <property type="molecule type" value="Genomic_DNA"/>
</dbReference>
<reference evidence="1 2" key="1">
    <citation type="journal article" date="2018" name="PLoS Genet.">
        <title>Population sequencing reveals clonal diversity and ancestral inbreeding in the grapevine cultivar Chardonnay.</title>
        <authorList>
            <person name="Roach M.J."/>
            <person name="Johnson D.L."/>
            <person name="Bohlmann J."/>
            <person name="van Vuuren H.J."/>
            <person name="Jones S.J."/>
            <person name="Pretorius I.S."/>
            <person name="Schmidt S.A."/>
            <person name="Borneman A.R."/>
        </authorList>
    </citation>
    <scope>NUCLEOTIDE SEQUENCE [LARGE SCALE GENOMIC DNA]</scope>
    <source>
        <strain evidence="2">cv. Chardonnay</strain>
        <tissue evidence="1">Leaf</tissue>
    </source>
</reference>
<dbReference type="Proteomes" id="UP000288805">
    <property type="component" value="Unassembled WGS sequence"/>
</dbReference>
<proteinExistence type="predicted"/>
<name>A0A438DAH7_VITVI</name>
<dbReference type="AlphaFoldDB" id="A0A438DAH7"/>